<dbReference type="CDD" id="cd13665">
    <property type="entry name" value="PBP2_TRAP_Dctp3_4"/>
    <property type="match status" value="1"/>
</dbReference>
<accession>A0A923MTC4</accession>
<dbReference type="InterPro" id="IPR018389">
    <property type="entry name" value="DctP_fam"/>
</dbReference>
<proteinExistence type="predicted"/>
<comment type="caution">
    <text evidence="3">The sequence shown here is derived from an EMBL/GenBank/DDBJ whole genome shotgun (WGS) entry which is preliminary data.</text>
</comment>
<dbReference type="NCBIfam" id="NF037995">
    <property type="entry name" value="TRAP_S1"/>
    <property type="match status" value="1"/>
</dbReference>
<keyword evidence="1 2" id="KW-0732">Signal</keyword>
<dbReference type="RefSeq" id="WP_187077386.1">
    <property type="nucleotide sequence ID" value="NZ_JACORT010000007.1"/>
</dbReference>
<dbReference type="AlphaFoldDB" id="A0A923MTC4"/>
<evidence type="ECO:0000313" key="3">
    <source>
        <dbReference type="EMBL" id="MBC5784641.1"/>
    </source>
</evidence>
<dbReference type="InterPro" id="IPR038404">
    <property type="entry name" value="TRAP_DctP_sf"/>
</dbReference>
<gene>
    <name evidence="3" type="ORF">H8N03_16960</name>
</gene>
<feature type="chain" id="PRO_5037334924" evidence="2">
    <location>
        <begin position="27"/>
        <end position="346"/>
    </location>
</feature>
<evidence type="ECO:0000256" key="1">
    <source>
        <dbReference type="ARBA" id="ARBA00022729"/>
    </source>
</evidence>
<evidence type="ECO:0000313" key="4">
    <source>
        <dbReference type="Proteomes" id="UP000608513"/>
    </source>
</evidence>
<dbReference type="Proteomes" id="UP000608513">
    <property type="component" value="Unassembled WGS sequence"/>
</dbReference>
<evidence type="ECO:0000256" key="2">
    <source>
        <dbReference type="SAM" id="SignalP"/>
    </source>
</evidence>
<dbReference type="Gene3D" id="3.40.190.170">
    <property type="entry name" value="Bacterial extracellular solute-binding protein, family 7"/>
    <property type="match status" value="1"/>
</dbReference>
<dbReference type="PANTHER" id="PTHR33376:SF15">
    <property type="entry name" value="BLL6794 PROTEIN"/>
    <property type="match status" value="1"/>
</dbReference>
<dbReference type="PANTHER" id="PTHR33376">
    <property type="match status" value="1"/>
</dbReference>
<organism evidence="3 4">
    <name type="scientific">Ramlibacter cellulosilyticus</name>
    <dbReference type="NCBI Taxonomy" id="2764187"/>
    <lineage>
        <taxon>Bacteria</taxon>
        <taxon>Pseudomonadati</taxon>
        <taxon>Pseudomonadota</taxon>
        <taxon>Betaproteobacteria</taxon>
        <taxon>Burkholderiales</taxon>
        <taxon>Comamonadaceae</taxon>
        <taxon>Ramlibacter</taxon>
    </lineage>
</organism>
<feature type="signal peptide" evidence="2">
    <location>
        <begin position="1"/>
        <end position="26"/>
    </location>
</feature>
<protein>
    <submittedName>
        <fullName evidence="3">TRAP transporter substrate-binding protein</fullName>
    </submittedName>
</protein>
<name>A0A923MTC4_9BURK</name>
<dbReference type="GO" id="GO:0055085">
    <property type="term" value="P:transmembrane transport"/>
    <property type="evidence" value="ECO:0007669"/>
    <property type="project" value="InterPro"/>
</dbReference>
<dbReference type="EMBL" id="JACORT010000007">
    <property type="protein sequence ID" value="MBC5784641.1"/>
    <property type="molecule type" value="Genomic_DNA"/>
</dbReference>
<reference evidence="3" key="1">
    <citation type="submission" date="2020-08" db="EMBL/GenBank/DDBJ databases">
        <title>Ramlibacter sp. USB13 16S ribosomal RNA gene genome sequencing and assembly.</title>
        <authorList>
            <person name="Kang M."/>
        </authorList>
    </citation>
    <scope>NUCLEOTIDE SEQUENCE</scope>
    <source>
        <strain evidence="3">USB13</strain>
    </source>
</reference>
<keyword evidence="4" id="KW-1185">Reference proteome</keyword>
<sequence>MKMKWTSSLLTLCVGAALLASAPARAQKPVELTFSAWIPHTHVLVADFMMPWAKEVEQQTEGRVKITFLPKPVSNPVGHLDAVRNGVVDLAFISHSYYPGRFDLMKFGILPFSGNSAVSTSVASWRIYDKYLRAADEHRGVKLLGIYGHGPGGVYTTGKAVQKVEDFEGLKLRIGGGIQADLARVLKFNAVVKPAPESYELMSTGVVDGVLFPPESVSSFRLDSVVKSATLFPGGLYADLHGIIMNNDAFKRLPARDQAILTKLSGEHIARMGGKAWGDADTAALAALKAKNVTFHQANDALVSGIRARTAGFEQEWLAAAKAKGIDGPKVLSDFRAELKALEAGK</sequence>
<dbReference type="Pfam" id="PF03480">
    <property type="entry name" value="DctP"/>
    <property type="match status" value="1"/>
</dbReference>